<dbReference type="Pfam" id="PF02537">
    <property type="entry name" value="CRCB"/>
    <property type="match status" value="1"/>
</dbReference>
<dbReference type="EMBL" id="JAVLAQ010000001">
    <property type="protein sequence ID" value="MDT6990110.1"/>
    <property type="molecule type" value="Genomic_DNA"/>
</dbReference>
<evidence type="ECO:0000313" key="18">
    <source>
        <dbReference type="EMBL" id="PRO94944.1"/>
    </source>
</evidence>
<evidence type="ECO:0000256" key="3">
    <source>
        <dbReference type="ARBA" id="ARBA00022475"/>
    </source>
</evidence>
<proteinExistence type="inferred from homology"/>
<evidence type="ECO:0000256" key="2">
    <source>
        <dbReference type="ARBA" id="ARBA00022448"/>
    </source>
</evidence>
<evidence type="ECO:0000313" key="22">
    <source>
        <dbReference type="Proteomes" id="UP000276249"/>
    </source>
</evidence>
<dbReference type="Proteomes" id="UP000276249">
    <property type="component" value="Unassembled WGS sequence"/>
</dbReference>
<keyword evidence="6 14" id="KW-1133">Transmembrane helix</keyword>
<evidence type="ECO:0000256" key="10">
    <source>
        <dbReference type="ARBA" id="ARBA00023303"/>
    </source>
</evidence>
<dbReference type="GO" id="GO:0005886">
    <property type="term" value="C:plasma membrane"/>
    <property type="evidence" value="ECO:0007669"/>
    <property type="project" value="UniProtKB-SubCell"/>
</dbReference>
<feature type="binding site" evidence="14">
    <location>
        <position position="75"/>
    </location>
    <ligand>
        <name>Na(+)</name>
        <dbReference type="ChEBI" id="CHEBI:29101"/>
        <note>structural</note>
    </ligand>
</feature>
<accession>A0A241RNM5</accession>
<feature type="transmembrane region" description="Helical" evidence="14">
    <location>
        <begin position="34"/>
        <end position="55"/>
    </location>
</feature>
<comment type="similarity">
    <text evidence="11 14">Belongs to the fluoride channel Fluc/FEX (TC 1.A.43) family.</text>
</comment>
<dbReference type="PANTHER" id="PTHR28259">
    <property type="entry name" value="FLUORIDE EXPORT PROTEIN 1-RELATED"/>
    <property type="match status" value="1"/>
</dbReference>
<evidence type="ECO:0000313" key="19">
    <source>
        <dbReference type="EMBL" id="RMW47581.1"/>
    </source>
</evidence>
<keyword evidence="21" id="KW-1185">Reference proteome</keyword>
<reference evidence="15" key="4">
    <citation type="journal article" date="2023" name="Front Nutr">
        <title>Lactiplantibacillus pentosus P2020 protects the hyperuricemia and renal inflammation in mice.</title>
        <authorList>
            <person name="Wang Z."/>
            <person name="Song L."/>
            <person name="Li X."/>
            <person name="Xiao Y."/>
            <person name="Huang Y."/>
            <person name="Zhang Y."/>
            <person name="Li J."/>
            <person name="Li M."/>
            <person name="Ren Z."/>
        </authorList>
    </citation>
    <scope>NUCLEOTIDE SEQUENCE</scope>
    <source>
        <strain evidence="15">P2000</strain>
    </source>
</reference>
<evidence type="ECO:0000313" key="23">
    <source>
        <dbReference type="Proteomes" id="UP000281061"/>
    </source>
</evidence>
<keyword evidence="3 14" id="KW-1003">Cell membrane</keyword>
<evidence type="ECO:0000313" key="21">
    <source>
        <dbReference type="Proteomes" id="UP000238378"/>
    </source>
</evidence>
<dbReference type="PANTHER" id="PTHR28259:SF16">
    <property type="entry name" value="FLUORIDE-SPECIFIC ION CHANNEL FLUC 2"/>
    <property type="match status" value="1"/>
</dbReference>
<keyword evidence="2 14" id="KW-0813">Transport</keyword>
<dbReference type="RefSeq" id="WP_050337908.1">
    <property type="nucleotide sequence ID" value="NZ_BJZC01000089.1"/>
</dbReference>
<keyword evidence="9 14" id="KW-0472">Membrane</keyword>
<evidence type="ECO:0000256" key="6">
    <source>
        <dbReference type="ARBA" id="ARBA00022989"/>
    </source>
</evidence>
<keyword evidence="5 14" id="KW-0479">Metal-binding</keyword>
<dbReference type="GeneID" id="49392600"/>
<reference evidence="15" key="3">
    <citation type="submission" date="2022-11" db="EMBL/GenBank/DDBJ databases">
        <authorList>
            <person name="Wang Z."/>
        </authorList>
    </citation>
    <scope>NUCLEOTIDE SEQUENCE</scope>
    <source>
        <strain evidence="15">P2000</strain>
    </source>
</reference>
<feature type="transmembrane region" description="Helical" evidence="14">
    <location>
        <begin position="62"/>
        <end position="81"/>
    </location>
</feature>
<evidence type="ECO:0000256" key="13">
    <source>
        <dbReference type="ARBA" id="ARBA00049940"/>
    </source>
</evidence>
<dbReference type="GO" id="GO:0140114">
    <property type="term" value="P:cellular detoxification of fluoride"/>
    <property type="evidence" value="ECO:0007669"/>
    <property type="project" value="UniProtKB-UniRule"/>
</dbReference>
<keyword evidence="8 14" id="KW-0406">Ion transport</keyword>
<evidence type="ECO:0000256" key="4">
    <source>
        <dbReference type="ARBA" id="ARBA00022692"/>
    </source>
</evidence>
<dbReference type="EMBL" id="JAVLAO010000001">
    <property type="protein sequence ID" value="MDT7040376.1"/>
    <property type="molecule type" value="Genomic_DNA"/>
</dbReference>
<comment type="caution">
    <text evidence="19">The sequence shown here is derived from an EMBL/GenBank/DDBJ whole genome shotgun (WGS) entry which is preliminary data.</text>
</comment>
<keyword evidence="4 14" id="KW-0812">Transmembrane</keyword>
<comment type="subcellular location">
    <subcellularLocation>
        <location evidence="1 14">Cell membrane</location>
        <topology evidence="1 14">Multi-pass membrane protein</topology>
    </subcellularLocation>
</comment>
<reference evidence="22 23" key="2">
    <citation type="submission" date="2018-10" db="EMBL/GenBank/DDBJ databases">
        <title>Genome sequences of five Lactobacillus pentosus strains isolated from brines of traditionally fermented spanish-style green table olives and differences between them.</title>
        <authorList>
            <person name="Jimenez Diaz R."/>
        </authorList>
    </citation>
    <scope>NUCLEOTIDE SEQUENCE [LARGE SCALE GENOMIC DNA]</scope>
    <source>
        <strain evidence="19 22">IG10</strain>
        <strain evidence="20 23">IG8</strain>
    </source>
</reference>
<evidence type="ECO:0000313" key="20">
    <source>
        <dbReference type="EMBL" id="RMW52343.1"/>
    </source>
</evidence>
<evidence type="ECO:0000256" key="1">
    <source>
        <dbReference type="ARBA" id="ARBA00004651"/>
    </source>
</evidence>
<evidence type="ECO:0000313" key="17">
    <source>
        <dbReference type="EMBL" id="MDT7040376.1"/>
    </source>
</evidence>
<evidence type="ECO:0000256" key="7">
    <source>
        <dbReference type="ARBA" id="ARBA00023053"/>
    </source>
</evidence>
<dbReference type="Proteomes" id="UP001267003">
    <property type="component" value="Unassembled WGS sequence"/>
</dbReference>
<evidence type="ECO:0000313" key="15">
    <source>
        <dbReference type="EMBL" id="MDF2312624.1"/>
    </source>
</evidence>
<evidence type="ECO:0000256" key="9">
    <source>
        <dbReference type="ARBA" id="ARBA00023136"/>
    </source>
</evidence>
<evidence type="ECO:0000256" key="12">
    <source>
        <dbReference type="ARBA" id="ARBA00035585"/>
    </source>
</evidence>
<feature type="transmembrane region" description="Helical" evidence="14">
    <location>
        <begin position="96"/>
        <end position="115"/>
    </location>
</feature>
<dbReference type="OrthoDB" id="9815830at2"/>
<evidence type="ECO:0000256" key="14">
    <source>
        <dbReference type="HAMAP-Rule" id="MF_00454"/>
    </source>
</evidence>
<dbReference type="GO" id="GO:0062054">
    <property type="term" value="F:fluoride channel activity"/>
    <property type="evidence" value="ECO:0007669"/>
    <property type="project" value="UniProtKB-UniRule"/>
</dbReference>
<dbReference type="Proteomes" id="UP001263852">
    <property type="component" value="Unassembled WGS sequence"/>
</dbReference>
<comment type="activity regulation">
    <text evidence="14">Na(+) is not transported, but it plays an essential structural role and its presence is essential for fluoride channel function.</text>
</comment>
<dbReference type="EMBL" id="JAPEQV010000006">
    <property type="protein sequence ID" value="MDF2312624.1"/>
    <property type="molecule type" value="Genomic_DNA"/>
</dbReference>
<organism evidence="19 22">
    <name type="scientific">Lactiplantibacillus pentosus</name>
    <name type="common">Lactobacillus pentosus</name>
    <dbReference type="NCBI Taxonomy" id="1589"/>
    <lineage>
        <taxon>Bacteria</taxon>
        <taxon>Bacillati</taxon>
        <taxon>Bacillota</taxon>
        <taxon>Bacilli</taxon>
        <taxon>Lactobacillales</taxon>
        <taxon>Lactobacillaceae</taxon>
        <taxon>Lactiplantibacillus</taxon>
    </lineage>
</organism>
<dbReference type="EMBL" id="PVOB01000103">
    <property type="protein sequence ID" value="PRO94944.1"/>
    <property type="molecule type" value="Genomic_DNA"/>
</dbReference>
<sequence>MFSLVLLAGGGAALGALGRYGIMQLARPLNQRWTLPVATLFINLTGAFLLGWILTSPLSGHWQVFLGTGIMGGYTTFSTMINEIVLLSRHQHRRVAGLYLALSLIGGLLLVYLGTRC</sequence>
<dbReference type="HAMAP" id="MF_00454">
    <property type="entry name" value="FluC"/>
    <property type="match status" value="1"/>
</dbReference>
<dbReference type="AlphaFoldDB" id="A0A241RNM5"/>
<reference evidence="18 21" key="1">
    <citation type="submission" date="2018-03" db="EMBL/GenBank/DDBJ databases">
        <title>Draft Genome Sequences of six Lactobacillus pentosus Strains Isolated from Brines of Traditionally Fermented Spanish-Style Green Table Olives.</title>
        <authorList>
            <person name="Calero-Delgado B."/>
            <person name="Martin-Platero A.M."/>
            <person name="Perez-Pulido A.J."/>
            <person name="Benitez-Cabello A."/>
            <person name="Casimiro-Soriguer C.S."/>
            <person name="Martinez-Bueno M."/>
            <person name="Arroyo-Lopez F.N."/>
            <person name="Rodriguez-Gomez F."/>
            <person name="Bautista-Gallego J."/>
            <person name="Garrido-Fernandez A."/>
            <person name="Jimenez-Diaz R."/>
        </authorList>
    </citation>
    <scope>NUCLEOTIDE SEQUENCE [LARGE SCALE GENOMIC DNA]</scope>
    <source>
        <strain evidence="18 21">IG2</strain>
    </source>
</reference>
<dbReference type="InterPro" id="IPR003691">
    <property type="entry name" value="FluC"/>
</dbReference>
<dbReference type="Proteomes" id="UP000238378">
    <property type="component" value="Unassembled WGS sequence"/>
</dbReference>
<feature type="binding site" evidence="14">
    <location>
        <position position="72"/>
    </location>
    <ligand>
        <name>Na(+)</name>
        <dbReference type="ChEBI" id="CHEBI:29101"/>
        <note>structural</note>
    </ligand>
</feature>
<comment type="catalytic activity">
    <reaction evidence="12">
        <text>fluoride(in) = fluoride(out)</text>
        <dbReference type="Rhea" id="RHEA:76159"/>
        <dbReference type="ChEBI" id="CHEBI:17051"/>
    </reaction>
    <physiologicalReaction direction="left-to-right" evidence="12">
        <dbReference type="Rhea" id="RHEA:76160"/>
    </physiologicalReaction>
</comment>
<gene>
    <name evidence="14" type="primary">fluC</name>
    <name evidence="14" type="synonym">crcB</name>
    <name evidence="18" type="ORF">C6Y08_07400</name>
    <name evidence="20" type="ORF">D6U17_12365</name>
    <name evidence="19" type="ORF">D6U18_08480</name>
    <name evidence="15" type="ORF">OOJ94_07335</name>
    <name evidence="16" type="ORF">RI536_08330</name>
    <name evidence="17" type="ORF">RI555_15645</name>
</gene>
<dbReference type="GO" id="GO:0046872">
    <property type="term" value="F:metal ion binding"/>
    <property type="evidence" value="ECO:0007669"/>
    <property type="project" value="UniProtKB-KW"/>
</dbReference>
<protein>
    <recommendedName>
        <fullName evidence="14">Fluoride-specific ion channel FluC</fullName>
    </recommendedName>
</protein>
<evidence type="ECO:0000256" key="8">
    <source>
        <dbReference type="ARBA" id="ARBA00023065"/>
    </source>
</evidence>
<evidence type="ECO:0000256" key="5">
    <source>
        <dbReference type="ARBA" id="ARBA00022723"/>
    </source>
</evidence>
<evidence type="ECO:0000256" key="11">
    <source>
        <dbReference type="ARBA" id="ARBA00035120"/>
    </source>
</evidence>
<keyword evidence="10 14" id="KW-0407">Ion channel</keyword>
<evidence type="ECO:0000313" key="16">
    <source>
        <dbReference type="EMBL" id="MDT6990110.1"/>
    </source>
</evidence>
<reference evidence="16" key="5">
    <citation type="submission" date="2023-08" db="EMBL/GenBank/DDBJ databases">
        <authorList>
            <person name="Page C.A."/>
            <person name="Perez-Diaz I.M."/>
        </authorList>
    </citation>
    <scope>NUCLEOTIDE SEQUENCE</scope>
    <source>
        <strain evidence="17">1.8.9</strain>
        <strain evidence="16">7.8.46</strain>
    </source>
</reference>
<comment type="function">
    <text evidence="13 14">Fluoride-specific ion channel. Important for reducing fluoride concentration in the cell, thus reducing its toxicity.</text>
</comment>
<dbReference type="Proteomes" id="UP000281061">
    <property type="component" value="Unassembled WGS sequence"/>
</dbReference>
<dbReference type="EMBL" id="RDCJ01000090">
    <property type="protein sequence ID" value="RMW47581.1"/>
    <property type="molecule type" value="Genomic_DNA"/>
</dbReference>
<dbReference type="Proteomes" id="UP001151834">
    <property type="component" value="Unassembled WGS sequence"/>
</dbReference>
<dbReference type="KEGG" id="lpg:BB562_00920"/>
<keyword evidence="7 14" id="KW-0915">Sodium</keyword>
<dbReference type="EMBL" id="RDCL01000090">
    <property type="protein sequence ID" value="RMW52343.1"/>
    <property type="molecule type" value="Genomic_DNA"/>
</dbReference>
<name>A0A241RNM5_LACPE</name>